<protein>
    <recommendedName>
        <fullName evidence="5">Thiamine diphosphokinase</fullName>
        <ecNumber evidence="5">2.7.6.2</ecNumber>
    </recommendedName>
</protein>
<gene>
    <name evidence="7" type="ORF">IDH45_23005</name>
</gene>
<dbReference type="PANTHER" id="PTHR41299">
    <property type="entry name" value="THIAMINE PYROPHOSPHOKINASE"/>
    <property type="match status" value="1"/>
</dbReference>
<dbReference type="SUPFAM" id="SSF63999">
    <property type="entry name" value="Thiamin pyrophosphokinase, catalytic domain"/>
    <property type="match status" value="1"/>
</dbReference>
<dbReference type="InterPro" id="IPR007371">
    <property type="entry name" value="TPK_catalytic"/>
</dbReference>
<keyword evidence="1 7" id="KW-0808">Transferase</keyword>
<accession>A0A927CFI9</accession>
<dbReference type="GO" id="GO:0016301">
    <property type="term" value="F:kinase activity"/>
    <property type="evidence" value="ECO:0007669"/>
    <property type="project" value="UniProtKB-KW"/>
</dbReference>
<keyword evidence="3" id="KW-0418">Kinase</keyword>
<dbReference type="InterPro" id="IPR036371">
    <property type="entry name" value="TPK_B1-bd_sf"/>
</dbReference>
<reference evidence="7" key="1">
    <citation type="submission" date="2020-09" db="EMBL/GenBank/DDBJ databases">
        <title>A novel bacterium of genus Paenibacillus, isolated from South China Sea.</title>
        <authorList>
            <person name="Huang H."/>
            <person name="Mo K."/>
            <person name="Hu Y."/>
        </authorList>
    </citation>
    <scope>NUCLEOTIDE SEQUENCE</scope>
    <source>
        <strain evidence="7">IB182363</strain>
    </source>
</reference>
<evidence type="ECO:0000256" key="4">
    <source>
        <dbReference type="ARBA" id="ARBA00022840"/>
    </source>
</evidence>
<comment type="caution">
    <text evidence="7">The sequence shown here is derived from an EMBL/GenBank/DDBJ whole genome shotgun (WGS) entry which is preliminary data.</text>
</comment>
<dbReference type="GO" id="GO:0005524">
    <property type="term" value="F:ATP binding"/>
    <property type="evidence" value="ECO:0007669"/>
    <property type="project" value="UniProtKB-KW"/>
</dbReference>
<dbReference type="NCBIfam" id="TIGR01378">
    <property type="entry name" value="thi_PPkinase"/>
    <property type="match status" value="1"/>
</dbReference>
<dbReference type="GO" id="GO:0004788">
    <property type="term" value="F:thiamine diphosphokinase activity"/>
    <property type="evidence" value="ECO:0007669"/>
    <property type="project" value="UniProtKB-UniRule"/>
</dbReference>
<dbReference type="RefSeq" id="WP_190930471.1">
    <property type="nucleotide sequence ID" value="NZ_JACXJA010000034.1"/>
</dbReference>
<dbReference type="GO" id="GO:0006772">
    <property type="term" value="P:thiamine metabolic process"/>
    <property type="evidence" value="ECO:0007669"/>
    <property type="project" value="UniProtKB-UniRule"/>
</dbReference>
<evidence type="ECO:0000256" key="1">
    <source>
        <dbReference type="ARBA" id="ARBA00022679"/>
    </source>
</evidence>
<evidence type="ECO:0000256" key="5">
    <source>
        <dbReference type="NCBIfam" id="TIGR01378"/>
    </source>
</evidence>
<dbReference type="EC" id="2.7.6.2" evidence="5"/>
<dbReference type="CDD" id="cd07995">
    <property type="entry name" value="TPK"/>
    <property type="match status" value="1"/>
</dbReference>
<dbReference type="InterPro" id="IPR006282">
    <property type="entry name" value="Thi_PPkinase"/>
</dbReference>
<organism evidence="7 8">
    <name type="scientific">Paenibacillus oceani</name>
    <dbReference type="NCBI Taxonomy" id="2772510"/>
    <lineage>
        <taxon>Bacteria</taxon>
        <taxon>Bacillati</taxon>
        <taxon>Bacillota</taxon>
        <taxon>Bacilli</taxon>
        <taxon>Bacillales</taxon>
        <taxon>Paenibacillaceae</taxon>
        <taxon>Paenibacillus</taxon>
    </lineage>
</organism>
<feature type="domain" description="Thiamin pyrophosphokinase thiamin-binding" evidence="6">
    <location>
        <begin position="142"/>
        <end position="208"/>
    </location>
</feature>
<evidence type="ECO:0000256" key="2">
    <source>
        <dbReference type="ARBA" id="ARBA00022741"/>
    </source>
</evidence>
<dbReference type="InterPro" id="IPR036759">
    <property type="entry name" value="TPK_catalytic_sf"/>
</dbReference>
<sequence>MSSRIIIVTGGTVGDWVSGYIQPGDLLVGADRGALFLVRNGYRPALALGDFDSVTAEELDEIRQGSEALIDCDPVMKDWTDTEMAFNWALDRRPAGIVLLGALGSRFDHSLANVHLLRKGLQHGIPSLIADRHNELRLLGPGQVTALHKGKFANVSLLPLSAEVTGITLQGFLYPLTEATLSIGQSLGISNVIVEESGHVSIRDGMLLVIQSKDE</sequence>
<keyword evidence="2" id="KW-0547">Nucleotide-binding</keyword>
<evidence type="ECO:0000256" key="3">
    <source>
        <dbReference type="ARBA" id="ARBA00022777"/>
    </source>
</evidence>
<dbReference type="GO" id="GO:0009229">
    <property type="term" value="P:thiamine diphosphate biosynthetic process"/>
    <property type="evidence" value="ECO:0007669"/>
    <property type="project" value="InterPro"/>
</dbReference>
<dbReference type="Proteomes" id="UP000639396">
    <property type="component" value="Unassembled WGS sequence"/>
</dbReference>
<dbReference type="GO" id="GO:0030975">
    <property type="term" value="F:thiamine binding"/>
    <property type="evidence" value="ECO:0007669"/>
    <property type="project" value="InterPro"/>
</dbReference>
<dbReference type="SUPFAM" id="SSF63862">
    <property type="entry name" value="Thiamin pyrophosphokinase, substrate-binding domain"/>
    <property type="match status" value="1"/>
</dbReference>
<dbReference type="EMBL" id="JACXJA010000034">
    <property type="protein sequence ID" value="MBD2864850.1"/>
    <property type="molecule type" value="Genomic_DNA"/>
</dbReference>
<evidence type="ECO:0000259" key="6">
    <source>
        <dbReference type="SMART" id="SM00983"/>
    </source>
</evidence>
<dbReference type="InterPro" id="IPR007373">
    <property type="entry name" value="Thiamin_PyroPKinase_B1-bd"/>
</dbReference>
<evidence type="ECO:0000313" key="8">
    <source>
        <dbReference type="Proteomes" id="UP000639396"/>
    </source>
</evidence>
<dbReference type="Pfam" id="PF04265">
    <property type="entry name" value="TPK_B1_binding"/>
    <property type="match status" value="1"/>
</dbReference>
<dbReference type="AlphaFoldDB" id="A0A927CFI9"/>
<dbReference type="Gene3D" id="3.40.50.10240">
    <property type="entry name" value="Thiamin pyrophosphokinase, catalytic domain"/>
    <property type="match status" value="1"/>
</dbReference>
<dbReference type="PANTHER" id="PTHR41299:SF1">
    <property type="entry name" value="THIAMINE PYROPHOSPHOKINASE"/>
    <property type="match status" value="1"/>
</dbReference>
<name>A0A927CFI9_9BACL</name>
<dbReference type="Pfam" id="PF04263">
    <property type="entry name" value="TPK_catalytic"/>
    <property type="match status" value="1"/>
</dbReference>
<evidence type="ECO:0000313" key="7">
    <source>
        <dbReference type="EMBL" id="MBD2864850.1"/>
    </source>
</evidence>
<keyword evidence="4" id="KW-0067">ATP-binding</keyword>
<keyword evidence="8" id="KW-1185">Reference proteome</keyword>
<proteinExistence type="predicted"/>
<dbReference type="InterPro" id="IPR053149">
    <property type="entry name" value="TPK"/>
</dbReference>
<dbReference type="SMART" id="SM00983">
    <property type="entry name" value="TPK_B1_binding"/>
    <property type="match status" value="1"/>
</dbReference>